<dbReference type="CDD" id="cd01288">
    <property type="entry name" value="FabZ"/>
    <property type="match status" value="1"/>
</dbReference>
<dbReference type="EMBL" id="BNJR01000016">
    <property type="protein sequence ID" value="GHP14716.1"/>
    <property type="molecule type" value="Genomic_DNA"/>
</dbReference>
<keyword evidence="2" id="KW-0456">Lyase</keyword>
<dbReference type="InterPro" id="IPR029069">
    <property type="entry name" value="HotDog_dom_sf"/>
</dbReference>
<sequence length="138" mass="15278">MKPAVNDVIPQRYPFEMIDRFVDVEPGISASAIKLISVNEWFFANQSAKQLVVPRPIMIEAMAQTGVAAILSIPENKGKNVFFGGIKNAVFQADFKPGDKLEFKVVMKKLKRNIGLGHGTIRRDGQSICEADLIFAVE</sequence>
<evidence type="ECO:0000313" key="3">
    <source>
        <dbReference type="EMBL" id="GHP14716.1"/>
    </source>
</evidence>
<comment type="similarity">
    <text evidence="1">Belongs to the thioester dehydratase family. FabZ subfamily.</text>
</comment>
<comment type="caution">
    <text evidence="3">The sequence shown here is derived from an EMBL/GenBank/DDBJ whole genome shotgun (WGS) entry which is preliminary data.</text>
</comment>
<protein>
    <submittedName>
        <fullName evidence="3">Beta-hydroxyacyl-ACP dehydratase</fullName>
    </submittedName>
</protein>
<dbReference type="InterPro" id="IPR013114">
    <property type="entry name" value="FabA_FabZ"/>
</dbReference>
<dbReference type="PANTHER" id="PTHR30272">
    <property type="entry name" value="3-HYDROXYACYL-[ACYL-CARRIER-PROTEIN] DEHYDRATASE"/>
    <property type="match status" value="1"/>
</dbReference>
<dbReference type="PANTHER" id="PTHR30272:SF1">
    <property type="entry name" value="3-HYDROXYACYL-[ACYL-CARRIER-PROTEIN] DEHYDRATASE"/>
    <property type="match status" value="1"/>
</dbReference>
<dbReference type="Proteomes" id="UP000604765">
    <property type="component" value="Unassembled WGS sequence"/>
</dbReference>
<dbReference type="SUPFAM" id="SSF54637">
    <property type="entry name" value="Thioesterase/thiol ester dehydrase-isomerase"/>
    <property type="match status" value="1"/>
</dbReference>
<name>A0ABQ3W2U9_9LACO</name>
<dbReference type="Pfam" id="PF07977">
    <property type="entry name" value="FabA"/>
    <property type="match status" value="1"/>
</dbReference>
<gene>
    <name evidence="3" type="primary">fabZ2</name>
    <name evidence="3" type="ORF">YK48G_21410</name>
</gene>
<reference evidence="3 4" key="1">
    <citation type="journal article" date="2021" name="Int. J. Syst. Evol. Microbiol.">
        <title>Lentilactobacillus fungorum sp. nov., isolated from spent mushroom substrates.</title>
        <authorList>
            <person name="Tohno M."/>
            <person name="Tanizawa Y."/>
            <person name="Kojima Y."/>
            <person name="Sakamoto M."/>
            <person name="Ohkuma M."/>
            <person name="Kobayashi H."/>
        </authorList>
    </citation>
    <scope>NUCLEOTIDE SEQUENCE [LARGE SCALE GENOMIC DNA]</scope>
    <source>
        <strain evidence="3 4">YK48G</strain>
    </source>
</reference>
<evidence type="ECO:0000256" key="1">
    <source>
        <dbReference type="ARBA" id="ARBA00009174"/>
    </source>
</evidence>
<dbReference type="RefSeq" id="WP_203630680.1">
    <property type="nucleotide sequence ID" value="NZ_BNJR01000016.1"/>
</dbReference>
<dbReference type="Gene3D" id="3.10.129.10">
    <property type="entry name" value="Hotdog Thioesterase"/>
    <property type="match status" value="1"/>
</dbReference>
<organism evidence="3 4">
    <name type="scientific">Lentilactobacillus fungorum</name>
    <dbReference type="NCBI Taxonomy" id="2201250"/>
    <lineage>
        <taxon>Bacteria</taxon>
        <taxon>Bacillati</taxon>
        <taxon>Bacillota</taxon>
        <taxon>Bacilli</taxon>
        <taxon>Lactobacillales</taxon>
        <taxon>Lactobacillaceae</taxon>
        <taxon>Lentilactobacillus</taxon>
    </lineage>
</organism>
<accession>A0ABQ3W2U9</accession>
<evidence type="ECO:0000256" key="2">
    <source>
        <dbReference type="ARBA" id="ARBA00023239"/>
    </source>
</evidence>
<proteinExistence type="inferred from homology"/>
<evidence type="ECO:0000313" key="4">
    <source>
        <dbReference type="Proteomes" id="UP000604765"/>
    </source>
</evidence>
<keyword evidence="4" id="KW-1185">Reference proteome</keyword>